<feature type="region of interest" description="Disordered" evidence="1">
    <location>
        <begin position="77"/>
        <end position="125"/>
    </location>
</feature>
<proteinExistence type="predicted"/>
<reference evidence="2 3" key="1">
    <citation type="journal article" date="2021" name="BMC Genomics">
        <title>Datura genome reveals duplications of psychoactive alkaloid biosynthetic genes and high mutation rate following tissue culture.</title>
        <authorList>
            <person name="Rajewski A."/>
            <person name="Carter-House D."/>
            <person name="Stajich J."/>
            <person name="Litt A."/>
        </authorList>
    </citation>
    <scope>NUCLEOTIDE SEQUENCE [LARGE SCALE GENOMIC DNA]</scope>
    <source>
        <strain evidence="2">AR-01</strain>
    </source>
</reference>
<evidence type="ECO:0000313" key="2">
    <source>
        <dbReference type="EMBL" id="MCD9645436.1"/>
    </source>
</evidence>
<dbReference type="Proteomes" id="UP000823775">
    <property type="component" value="Unassembled WGS sequence"/>
</dbReference>
<feature type="compositionally biased region" description="Basic residues" evidence="1">
    <location>
        <begin position="77"/>
        <end position="89"/>
    </location>
</feature>
<name>A0ABS8VGF4_DATST</name>
<gene>
    <name evidence="2" type="ORF">HAX54_034320</name>
</gene>
<comment type="caution">
    <text evidence="2">The sequence shown here is derived from an EMBL/GenBank/DDBJ whole genome shotgun (WGS) entry which is preliminary data.</text>
</comment>
<keyword evidence="3" id="KW-1185">Reference proteome</keyword>
<feature type="non-terminal residue" evidence="2">
    <location>
        <position position="1"/>
    </location>
</feature>
<protein>
    <submittedName>
        <fullName evidence="2">Uncharacterized protein</fullName>
    </submittedName>
</protein>
<evidence type="ECO:0000313" key="3">
    <source>
        <dbReference type="Proteomes" id="UP000823775"/>
    </source>
</evidence>
<dbReference type="EMBL" id="JACEIK010004429">
    <property type="protein sequence ID" value="MCD9645436.1"/>
    <property type="molecule type" value="Genomic_DNA"/>
</dbReference>
<organism evidence="2 3">
    <name type="scientific">Datura stramonium</name>
    <name type="common">Jimsonweed</name>
    <name type="synonym">Common thornapple</name>
    <dbReference type="NCBI Taxonomy" id="4076"/>
    <lineage>
        <taxon>Eukaryota</taxon>
        <taxon>Viridiplantae</taxon>
        <taxon>Streptophyta</taxon>
        <taxon>Embryophyta</taxon>
        <taxon>Tracheophyta</taxon>
        <taxon>Spermatophyta</taxon>
        <taxon>Magnoliopsida</taxon>
        <taxon>eudicotyledons</taxon>
        <taxon>Gunneridae</taxon>
        <taxon>Pentapetalae</taxon>
        <taxon>asterids</taxon>
        <taxon>lamiids</taxon>
        <taxon>Solanales</taxon>
        <taxon>Solanaceae</taxon>
        <taxon>Solanoideae</taxon>
        <taxon>Datureae</taxon>
        <taxon>Datura</taxon>
    </lineage>
</organism>
<evidence type="ECO:0000256" key="1">
    <source>
        <dbReference type="SAM" id="MobiDB-lite"/>
    </source>
</evidence>
<accession>A0ABS8VGF4</accession>
<sequence length="125" mass="14760">PHDVGTTMREAALLQLYAWRAAALLQLNNRRQAPPFLGRGRREVPQRWRTDTRDTTLLPRDRRHAAASFPMHWHVLRGTRRDSAKRRRGKEFPTPKNWFPTSTRKRKLTNPKTNSSRNKEEINLL</sequence>